<dbReference type="Proteomes" id="UP000240728">
    <property type="component" value="Unassembled WGS sequence"/>
</dbReference>
<proteinExistence type="predicted"/>
<dbReference type="SUPFAM" id="SSF54857">
    <property type="entry name" value="DNA damage-inducible protein DinI"/>
    <property type="match status" value="1"/>
</dbReference>
<dbReference type="PANTHER" id="PTHR36572:SF2">
    <property type="entry name" value="DNA DAMAGE-INDUCIBLE PROTEIN I"/>
    <property type="match status" value="1"/>
</dbReference>
<name>A0AAX0YZ76_9GAMM</name>
<gene>
    <name evidence="1" type="ORF">C0W53_03970</name>
</gene>
<evidence type="ECO:0000313" key="1">
    <source>
        <dbReference type="EMBL" id="PSX46101.1"/>
    </source>
</evidence>
<keyword evidence="2" id="KW-1185">Reference proteome</keyword>
<reference evidence="1 2" key="1">
    <citation type="submission" date="2018-01" db="EMBL/GenBank/DDBJ databases">
        <title>Whole genome sequencing of Histamine producing bacteria.</title>
        <authorList>
            <person name="Butler K."/>
        </authorList>
    </citation>
    <scope>NUCLEOTIDE SEQUENCE [LARGE SCALE GENOMIC DNA]</scope>
    <source>
        <strain evidence="1 2">A1-4</strain>
    </source>
</reference>
<sequence length="82" mass="9595">MRIELMVNKNNVPEDTFHQVEREFTRRMAISWPDALVRVRLGGANELSVLGGIKEDKQQVELQLEAMFDEAEDWLEQPSYDM</sequence>
<dbReference type="EMBL" id="PYOZ01000002">
    <property type="protein sequence ID" value="PSX46101.1"/>
    <property type="molecule type" value="Genomic_DNA"/>
</dbReference>
<organism evidence="1 2">
    <name type="scientific">Photobacterium kishitanii</name>
    <dbReference type="NCBI Taxonomy" id="318456"/>
    <lineage>
        <taxon>Bacteria</taxon>
        <taxon>Pseudomonadati</taxon>
        <taxon>Pseudomonadota</taxon>
        <taxon>Gammaproteobacteria</taxon>
        <taxon>Vibrionales</taxon>
        <taxon>Vibrionaceae</taxon>
        <taxon>Photobacterium</taxon>
    </lineage>
</organism>
<dbReference type="AlphaFoldDB" id="A0AAX0YZ76"/>
<dbReference type="InterPro" id="IPR036687">
    <property type="entry name" value="DinI-like_sf"/>
</dbReference>
<protein>
    <submittedName>
        <fullName evidence="1">DinI family protein</fullName>
    </submittedName>
</protein>
<comment type="caution">
    <text evidence="1">The sequence shown here is derived from an EMBL/GenBank/DDBJ whole genome shotgun (WGS) entry which is preliminary data.</text>
</comment>
<dbReference type="PANTHER" id="PTHR36572">
    <property type="entry name" value="DNA DAMAGE-INDUCIBLE PROTEIN I-RELATED"/>
    <property type="match status" value="1"/>
</dbReference>
<dbReference type="InterPro" id="IPR010391">
    <property type="entry name" value="DNA_damage-inducible_DinI-like"/>
</dbReference>
<dbReference type="RefSeq" id="WP_045041225.1">
    <property type="nucleotide sequence ID" value="NZ_JAUZMV010000002.1"/>
</dbReference>
<dbReference type="GO" id="GO:0009432">
    <property type="term" value="P:SOS response"/>
    <property type="evidence" value="ECO:0007669"/>
    <property type="project" value="TreeGrafter"/>
</dbReference>
<accession>A0AAX0YZ76</accession>
<dbReference type="Pfam" id="PF06183">
    <property type="entry name" value="DinI"/>
    <property type="match status" value="1"/>
</dbReference>
<dbReference type="Gene3D" id="3.30.910.10">
    <property type="entry name" value="DinI-like"/>
    <property type="match status" value="1"/>
</dbReference>
<evidence type="ECO:0000313" key="2">
    <source>
        <dbReference type="Proteomes" id="UP000240728"/>
    </source>
</evidence>